<keyword evidence="2" id="KW-1185">Reference proteome</keyword>
<dbReference type="InterPro" id="IPR043129">
    <property type="entry name" value="ATPase_NBD"/>
</dbReference>
<protein>
    <recommendedName>
        <fullName evidence="3">BadF/BadG/BcrA/BcrD ATPase family protein</fullName>
    </recommendedName>
</protein>
<gene>
    <name evidence="1" type="ORF">L21SP5_02495</name>
</gene>
<sequence>MILIADSGGTNTMWALIDKNNIEYVKSAGMHPSQLGNGMVFPPALEKHRNYITGLYFYGTGCARQQGREKVKQFLENWFPNTHITVFSDLMALAHAGWGDESGNVAILGTGSSMAYYDGFKLKFEVWSPGKEKDPGSGTDLALQILKLYKDAALPHDISGDLQKILNKKLEQEDENGLLARYIMQNQHNVVLSELCTKQYSSFFEFYDPLLQKYPFPVVFGGSIAYLSSRLLNNVANNYNLKIHLIIQEPIYQLVRFYRNRKV</sequence>
<name>A0A0S2I1I2_9BACT</name>
<organism evidence="1 2">
    <name type="scientific">Salinivirga cyanobacteriivorans</name>
    <dbReference type="NCBI Taxonomy" id="1307839"/>
    <lineage>
        <taxon>Bacteria</taxon>
        <taxon>Pseudomonadati</taxon>
        <taxon>Bacteroidota</taxon>
        <taxon>Bacteroidia</taxon>
        <taxon>Bacteroidales</taxon>
        <taxon>Salinivirgaceae</taxon>
        <taxon>Salinivirga</taxon>
    </lineage>
</organism>
<dbReference type="OrthoDB" id="871343at2"/>
<evidence type="ECO:0000313" key="1">
    <source>
        <dbReference type="EMBL" id="ALO16119.1"/>
    </source>
</evidence>
<dbReference type="STRING" id="1307839.L21SP5_02495"/>
<reference evidence="1 2" key="1">
    <citation type="submission" date="2015-11" db="EMBL/GenBank/DDBJ databases">
        <title>Description and complete genome sequence of a novel strain predominating in hypersaline microbial mats and representing a new family of the Bacteriodetes phylum.</title>
        <authorList>
            <person name="Spring S."/>
            <person name="Bunk B."/>
            <person name="Sproer C."/>
            <person name="Klenk H.-P."/>
        </authorList>
    </citation>
    <scope>NUCLEOTIDE SEQUENCE [LARGE SCALE GENOMIC DNA]</scope>
    <source>
        <strain evidence="1 2">L21-Spi-D4</strain>
    </source>
</reference>
<proteinExistence type="predicted"/>
<dbReference type="RefSeq" id="WP_157754646.1">
    <property type="nucleotide sequence ID" value="NZ_CP013118.1"/>
</dbReference>
<evidence type="ECO:0008006" key="3">
    <source>
        <dbReference type="Google" id="ProtNLM"/>
    </source>
</evidence>
<dbReference type="Gene3D" id="1.10.720.160">
    <property type="match status" value="1"/>
</dbReference>
<evidence type="ECO:0000313" key="2">
    <source>
        <dbReference type="Proteomes" id="UP000064893"/>
    </source>
</evidence>
<dbReference type="SUPFAM" id="SSF53067">
    <property type="entry name" value="Actin-like ATPase domain"/>
    <property type="match status" value="2"/>
</dbReference>
<dbReference type="Gene3D" id="3.30.420.40">
    <property type="match status" value="2"/>
</dbReference>
<dbReference type="EMBL" id="CP013118">
    <property type="protein sequence ID" value="ALO16119.1"/>
    <property type="molecule type" value="Genomic_DNA"/>
</dbReference>
<dbReference type="Proteomes" id="UP000064893">
    <property type="component" value="Chromosome"/>
</dbReference>
<dbReference type="KEGG" id="blq:L21SP5_02495"/>
<accession>A0A0S2I1I2</accession>
<dbReference type="AlphaFoldDB" id="A0A0S2I1I2"/>